<proteinExistence type="predicted"/>
<sequence>MGLLSNSASFVRYAVEGEIAANFWDFAAERIAHRAFCDIDDTHDEYSIGWVSVLNMFDSEFVHAPYTVGDYIVLAMRIDERKVSAAVLKKFCLKEEERLKKERQLPKLSRGQRLEIKENMQIMLMKKAVPVPAVYDLCWNISDNTVLFFSTNSKAQSALEDLFKETFDVHLILEVPYLTAGHLLPAEQEDKLAALSPAIFI</sequence>
<name>A0A3B0W7G9_9ZZZZ</name>
<dbReference type="AlphaFoldDB" id="A0A3B0W7G9"/>
<dbReference type="Pfam" id="PF04381">
    <property type="entry name" value="RdgC"/>
    <property type="match status" value="1"/>
</dbReference>
<gene>
    <name evidence="1" type="ORF">MNBD_DELTA03-1533</name>
</gene>
<protein>
    <recommendedName>
        <fullName evidence="2">Recombination-associated protein RdgC</fullName>
    </recommendedName>
</protein>
<dbReference type="InterPro" id="IPR007476">
    <property type="entry name" value="RdgC"/>
</dbReference>
<organism evidence="1">
    <name type="scientific">hydrothermal vent metagenome</name>
    <dbReference type="NCBI Taxonomy" id="652676"/>
    <lineage>
        <taxon>unclassified sequences</taxon>
        <taxon>metagenomes</taxon>
        <taxon>ecological metagenomes</taxon>
    </lineage>
</organism>
<dbReference type="EMBL" id="UOEX01000290">
    <property type="protein sequence ID" value="VAW39624.1"/>
    <property type="molecule type" value="Genomic_DNA"/>
</dbReference>
<accession>A0A3B0W7G9</accession>
<evidence type="ECO:0008006" key="2">
    <source>
        <dbReference type="Google" id="ProtNLM"/>
    </source>
</evidence>
<reference evidence="1" key="1">
    <citation type="submission" date="2018-06" db="EMBL/GenBank/DDBJ databases">
        <authorList>
            <person name="Zhirakovskaya E."/>
        </authorList>
    </citation>
    <scope>NUCLEOTIDE SEQUENCE</scope>
</reference>
<dbReference type="GO" id="GO:0006310">
    <property type="term" value="P:DNA recombination"/>
    <property type="evidence" value="ECO:0007669"/>
    <property type="project" value="InterPro"/>
</dbReference>
<evidence type="ECO:0000313" key="1">
    <source>
        <dbReference type="EMBL" id="VAW39624.1"/>
    </source>
</evidence>